<evidence type="ECO:0000256" key="1">
    <source>
        <dbReference type="SAM" id="MobiDB-lite"/>
    </source>
</evidence>
<feature type="compositionally biased region" description="Basic and acidic residues" evidence="1">
    <location>
        <begin position="140"/>
        <end position="150"/>
    </location>
</feature>
<feature type="region of interest" description="Disordered" evidence="1">
    <location>
        <begin position="506"/>
        <end position="527"/>
    </location>
</feature>
<feature type="region of interest" description="Disordered" evidence="1">
    <location>
        <begin position="130"/>
        <end position="198"/>
    </location>
</feature>
<evidence type="ECO:0000313" key="2">
    <source>
        <dbReference type="EMBL" id="KAL1401231.1"/>
    </source>
</evidence>
<feature type="region of interest" description="Disordered" evidence="1">
    <location>
        <begin position="265"/>
        <end position="312"/>
    </location>
</feature>
<feature type="compositionally biased region" description="Basic and acidic residues" evidence="1">
    <location>
        <begin position="283"/>
        <end position="310"/>
    </location>
</feature>
<protein>
    <submittedName>
        <fullName evidence="2">Uncharacterized protein</fullName>
    </submittedName>
</protein>
<organism evidence="2 3">
    <name type="scientific">Culex pipiens pipiens</name>
    <name type="common">Northern house mosquito</name>
    <dbReference type="NCBI Taxonomy" id="38569"/>
    <lineage>
        <taxon>Eukaryota</taxon>
        <taxon>Metazoa</taxon>
        <taxon>Ecdysozoa</taxon>
        <taxon>Arthropoda</taxon>
        <taxon>Hexapoda</taxon>
        <taxon>Insecta</taxon>
        <taxon>Pterygota</taxon>
        <taxon>Neoptera</taxon>
        <taxon>Endopterygota</taxon>
        <taxon>Diptera</taxon>
        <taxon>Nematocera</taxon>
        <taxon>Culicoidea</taxon>
        <taxon>Culicidae</taxon>
        <taxon>Culicinae</taxon>
        <taxon>Culicini</taxon>
        <taxon>Culex</taxon>
        <taxon>Culex</taxon>
    </lineage>
</organism>
<evidence type="ECO:0000313" key="3">
    <source>
        <dbReference type="Proteomes" id="UP001562425"/>
    </source>
</evidence>
<reference evidence="2 3" key="1">
    <citation type="submission" date="2024-05" db="EMBL/GenBank/DDBJ databases">
        <title>Culex pipiens pipiens assembly and annotation.</title>
        <authorList>
            <person name="Alout H."/>
            <person name="Durand T."/>
        </authorList>
    </citation>
    <scope>NUCLEOTIDE SEQUENCE [LARGE SCALE GENOMIC DNA]</scope>
    <source>
        <strain evidence="2">HA-2024</strain>
        <tissue evidence="2">Whole body</tissue>
    </source>
</reference>
<gene>
    <name evidence="2" type="ORF">pipiens_001979</name>
</gene>
<dbReference type="EMBL" id="JBEHCU010004999">
    <property type="protein sequence ID" value="KAL1401231.1"/>
    <property type="molecule type" value="Genomic_DNA"/>
</dbReference>
<name>A0ABD1DN98_CULPP</name>
<dbReference type="Proteomes" id="UP001562425">
    <property type="component" value="Unassembled WGS sequence"/>
</dbReference>
<proteinExistence type="predicted"/>
<comment type="caution">
    <text evidence="2">The sequence shown here is derived from an EMBL/GenBank/DDBJ whole genome shotgun (WGS) entry which is preliminary data.</text>
</comment>
<feature type="compositionally biased region" description="Polar residues" evidence="1">
    <location>
        <begin position="172"/>
        <end position="198"/>
    </location>
</feature>
<keyword evidence="3" id="KW-1185">Reference proteome</keyword>
<accession>A0ABD1DN98</accession>
<sequence>MISDEEPMDLSIPGRPSQNLDIPARRRCLFVSASHPVDLSYRETIGTTSFDRNSSFGVPLPVRPLAANQRRAVSPGTFGSNSCFGAPPQGVSALIASFRPLAASPGSYSSFGAPPQSVSALTASVRPLAANQRRAVSPGTERELIEKDPNADNVTGPGGLTSRSSFDAPLQNDETGSASQTTEKANNQRISTSDRALGATSSYRSTAGAGSATFSGGVGLSDTIFTSTTPGIATPAPAYRSTAGAGSATFSGGVGLTDTIFTTTTPGIVTPARPLGTASYRSTGEEGMKQRKADEKRAKEATKRKAREVPAELSYRSTAGAGSATFSGGVDLSDTISTSITPGIATPARPLGTTWSYHAADGVESPTFSGGVNLPDTSVNSTHTSTTPGFATPAHPLGATSSYRSTAGAGSATFSVGVDLSDTILTSITPGIATPARPLDTTSSYHAAGGVESPTFLEGVNMADISVNSTRNSVTPGIAKPAYPLDTTSSYRSTLMIGMNDATLAKQAEKEAGRKRKRDEKASWGEL</sequence>
<dbReference type="AlphaFoldDB" id="A0ABD1DN98"/>